<dbReference type="SMART" id="SM00238">
    <property type="entry name" value="BIR"/>
    <property type="match status" value="2"/>
</dbReference>
<feature type="compositionally biased region" description="Low complexity" evidence="3">
    <location>
        <begin position="560"/>
        <end position="581"/>
    </location>
</feature>
<evidence type="ECO:0000256" key="1">
    <source>
        <dbReference type="ARBA" id="ARBA00022723"/>
    </source>
</evidence>
<evidence type="ECO:0000313" key="5">
    <source>
        <dbReference type="Proteomes" id="UP001281003"/>
    </source>
</evidence>
<dbReference type="SUPFAM" id="SSF57924">
    <property type="entry name" value="Inhibitor of apoptosis (IAP) repeat"/>
    <property type="match status" value="2"/>
</dbReference>
<protein>
    <recommendedName>
        <fullName evidence="6">Protein bir1</fullName>
    </recommendedName>
</protein>
<sequence>MTDYFIYENRLASFDGQPLANKDGISDSRAKVVKWPHKALPADELAKAGFYFDPMVTTPDNVTCFLCEHSFDGWSSGDHPIQEHLKHSPFCGWAVTAAVEENLGDYGKMHPLEPILVDARKATFGGKWPYESKRGFKCKSKQAAEAGWKFAPTIEDEDMTICPYCQLGVSGWEPGDKAIDEHQRRQPNCAFFRLQEELPAPKKPARRPKAPRPSKVAHRLSVQPVGIPTAEGSDQASASETAGGLEDIIMAPTTRAAKSRKATAKSRKAKAQTKEEEPKETLQDKPADEPIPAEELPKGRKRGSESISDSVDSNPEAPPQKKRATRTGEAAVTDASASAVETLDTDIPDAPPSPIPKATRKRAPSKPAQGLRKSSRVSLQHDQPTTVPQIETSDDEPVDHHMEMNDADTELEREVQNTEPREEVDAEDPISSSDIPLPKKGRKTAPQRLSKQVKRIQKSLPLSDPVDELTDGPGPAPDATADVPEPAQPTEPEVGSWEDPDMTLVSKSSGRPSTVKRGRGRPPKKSTSSRVSSEVAGKQRISSGITLSETQTQMESQADTQTETQVETQTETQVETRTETQIGMDTGTETKNQAESDTEHRLPASPLKEADVDAIAEQPAAEPTPQASPPKVVVPRAAPTPARMNKSLPPPPSGSPDHLSQPPTTHPRSPAVARVVEEQQPLVYRSPSMQSSNAENRPPSPKQLTPTPKRHSLVPVVTTPERPPTSPSKRKILGALQSTTPWTAVDLDSIFSPTKNDYQREEGDGIDRLLHKGSELTSPEKRMTVEEWIYHNASLAEQRLKRECEELVSVFERQGARAMEALEGLVVE</sequence>
<accession>A0AAE0PHQ3</accession>
<dbReference type="GO" id="GO:0046872">
    <property type="term" value="F:metal ion binding"/>
    <property type="evidence" value="ECO:0007669"/>
    <property type="project" value="UniProtKB-KW"/>
</dbReference>
<evidence type="ECO:0000256" key="2">
    <source>
        <dbReference type="ARBA" id="ARBA00022833"/>
    </source>
</evidence>
<dbReference type="Gene3D" id="1.10.1170.10">
    <property type="entry name" value="Inhibitor Of Apoptosis Protein (2mihbC-IAP-1), Chain A"/>
    <property type="match status" value="2"/>
</dbReference>
<dbReference type="PANTHER" id="PTHR46771">
    <property type="entry name" value="DETERIN"/>
    <property type="match status" value="1"/>
</dbReference>
<organism evidence="4 5">
    <name type="scientific">Sordaria brevicollis</name>
    <dbReference type="NCBI Taxonomy" id="83679"/>
    <lineage>
        <taxon>Eukaryota</taxon>
        <taxon>Fungi</taxon>
        <taxon>Dikarya</taxon>
        <taxon>Ascomycota</taxon>
        <taxon>Pezizomycotina</taxon>
        <taxon>Sordariomycetes</taxon>
        <taxon>Sordariomycetidae</taxon>
        <taxon>Sordariales</taxon>
        <taxon>Sordariaceae</taxon>
        <taxon>Sordaria</taxon>
    </lineage>
</organism>
<name>A0AAE0PHQ3_SORBR</name>
<keyword evidence="5" id="KW-1185">Reference proteome</keyword>
<feature type="compositionally biased region" description="Basic and acidic residues" evidence="3">
    <location>
        <begin position="398"/>
        <end position="423"/>
    </location>
</feature>
<dbReference type="EMBL" id="JAUTDP010000004">
    <property type="protein sequence ID" value="KAK3400049.1"/>
    <property type="molecule type" value="Genomic_DNA"/>
</dbReference>
<dbReference type="CDD" id="cd00022">
    <property type="entry name" value="BIR"/>
    <property type="match status" value="1"/>
</dbReference>
<evidence type="ECO:0000313" key="4">
    <source>
        <dbReference type="EMBL" id="KAK3400049.1"/>
    </source>
</evidence>
<feature type="compositionally biased region" description="Basic residues" evidence="3">
    <location>
        <begin position="514"/>
        <end position="524"/>
    </location>
</feature>
<dbReference type="InterPro" id="IPR051190">
    <property type="entry name" value="Baculoviral_IAP"/>
</dbReference>
<feature type="compositionally biased region" description="Polar residues" evidence="3">
    <location>
        <begin position="540"/>
        <end position="559"/>
    </location>
</feature>
<dbReference type="Proteomes" id="UP001281003">
    <property type="component" value="Unassembled WGS sequence"/>
</dbReference>
<feature type="compositionally biased region" description="Basic residues" evidence="3">
    <location>
        <begin position="439"/>
        <end position="457"/>
    </location>
</feature>
<feature type="region of interest" description="Disordered" evidence="3">
    <location>
        <begin position="192"/>
        <end position="731"/>
    </location>
</feature>
<keyword evidence="2" id="KW-0862">Zinc</keyword>
<gene>
    <name evidence="4" type="ORF">B0T20DRAFT_468341</name>
</gene>
<dbReference type="PROSITE" id="PS50143">
    <property type="entry name" value="BIR_REPEAT_2"/>
    <property type="match status" value="2"/>
</dbReference>
<evidence type="ECO:0008006" key="6">
    <source>
        <dbReference type="Google" id="ProtNLM"/>
    </source>
</evidence>
<reference evidence="4" key="1">
    <citation type="journal article" date="2023" name="Mol. Phylogenet. Evol.">
        <title>Genome-scale phylogeny and comparative genomics of the fungal order Sordariales.</title>
        <authorList>
            <person name="Hensen N."/>
            <person name="Bonometti L."/>
            <person name="Westerberg I."/>
            <person name="Brannstrom I.O."/>
            <person name="Guillou S."/>
            <person name="Cros-Aarteil S."/>
            <person name="Calhoun S."/>
            <person name="Haridas S."/>
            <person name="Kuo A."/>
            <person name="Mondo S."/>
            <person name="Pangilinan J."/>
            <person name="Riley R."/>
            <person name="LaButti K."/>
            <person name="Andreopoulos B."/>
            <person name="Lipzen A."/>
            <person name="Chen C."/>
            <person name="Yan M."/>
            <person name="Daum C."/>
            <person name="Ng V."/>
            <person name="Clum A."/>
            <person name="Steindorff A."/>
            <person name="Ohm R.A."/>
            <person name="Martin F."/>
            <person name="Silar P."/>
            <person name="Natvig D.O."/>
            <person name="Lalanne C."/>
            <person name="Gautier V."/>
            <person name="Ament-Velasquez S.L."/>
            <person name="Kruys A."/>
            <person name="Hutchinson M.I."/>
            <person name="Powell A.J."/>
            <person name="Barry K."/>
            <person name="Miller A.N."/>
            <person name="Grigoriev I.V."/>
            <person name="Debuchy R."/>
            <person name="Gladieux P."/>
            <person name="Hiltunen Thoren M."/>
            <person name="Johannesson H."/>
        </authorList>
    </citation>
    <scope>NUCLEOTIDE SEQUENCE</scope>
    <source>
        <strain evidence="4">FGSC 1904</strain>
    </source>
</reference>
<keyword evidence="1" id="KW-0479">Metal-binding</keyword>
<reference evidence="4" key="2">
    <citation type="submission" date="2023-07" db="EMBL/GenBank/DDBJ databases">
        <authorList>
            <consortium name="Lawrence Berkeley National Laboratory"/>
            <person name="Haridas S."/>
            <person name="Hensen N."/>
            <person name="Bonometti L."/>
            <person name="Westerberg I."/>
            <person name="Brannstrom I.O."/>
            <person name="Guillou S."/>
            <person name="Cros-Aarteil S."/>
            <person name="Calhoun S."/>
            <person name="Kuo A."/>
            <person name="Mondo S."/>
            <person name="Pangilinan J."/>
            <person name="Riley R."/>
            <person name="LaButti K."/>
            <person name="Andreopoulos B."/>
            <person name="Lipzen A."/>
            <person name="Chen C."/>
            <person name="Yanf M."/>
            <person name="Daum C."/>
            <person name="Ng V."/>
            <person name="Clum A."/>
            <person name="Steindorff A."/>
            <person name="Ohm R."/>
            <person name="Martin F."/>
            <person name="Silar P."/>
            <person name="Natvig D."/>
            <person name="Lalanne C."/>
            <person name="Gautier V."/>
            <person name="Ament-velasquez S.L."/>
            <person name="Kruys A."/>
            <person name="Hutchinson M.I."/>
            <person name="Powell A.J."/>
            <person name="Barry K."/>
            <person name="Miller A.N."/>
            <person name="Grigoriev I.V."/>
            <person name="Debuchy R."/>
            <person name="Gladieux P."/>
            <person name="Thoren M.H."/>
            <person name="Johannesson H."/>
        </authorList>
    </citation>
    <scope>NUCLEOTIDE SEQUENCE</scope>
    <source>
        <strain evidence="4">FGSC 1904</strain>
    </source>
</reference>
<feature type="compositionally biased region" description="Basic and acidic residues" evidence="3">
    <location>
        <begin position="272"/>
        <end position="288"/>
    </location>
</feature>
<feature type="compositionally biased region" description="Low complexity" evidence="3">
    <location>
        <begin position="615"/>
        <end position="625"/>
    </location>
</feature>
<feature type="compositionally biased region" description="Basic and acidic residues" evidence="3">
    <location>
        <begin position="592"/>
        <end position="602"/>
    </location>
</feature>
<dbReference type="InterPro" id="IPR001370">
    <property type="entry name" value="BIR_rpt"/>
</dbReference>
<dbReference type="Pfam" id="PF00653">
    <property type="entry name" value="BIR"/>
    <property type="match status" value="2"/>
</dbReference>
<feature type="compositionally biased region" description="Polar residues" evidence="3">
    <location>
        <begin position="376"/>
        <end position="391"/>
    </location>
</feature>
<evidence type="ECO:0000256" key="3">
    <source>
        <dbReference type="SAM" id="MobiDB-lite"/>
    </source>
</evidence>
<feature type="compositionally biased region" description="Basic and acidic residues" evidence="3">
    <location>
        <begin position="295"/>
        <end position="304"/>
    </location>
</feature>
<comment type="caution">
    <text evidence="4">The sequence shown here is derived from an EMBL/GenBank/DDBJ whole genome shotgun (WGS) entry which is preliminary data.</text>
</comment>
<feature type="compositionally biased region" description="Basic residues" evidence="3">
    <location>
        <begin position="203"/>
        <end position="218"/>
    </location>
</feature>
<proteinExistence type="predicted"/>
<feature type="compositionally biased region" description="Basic residues" evidence="3">
    <location>
        <begin position="257"/>
        <end position="271"/>
    </location>
</feature>
<dbReference type="PANTHER" id="PTHR46771:SF5">
    <property type="entry name" value="DETERIN"/>
    <property type="match status" value="1"/>
</dbReference>
<dbReference type="AlphaFoldDB" id="A0AAE0PHQ3"/>